<reference evidence="2" key="2">
    <citation type="submission" date="2020-05" db="UniProtKB">
        <authorList>
            <consortium name="EnsemblMetazoa"/>
        </authorList>
    </citation>
    <scope>IDENTIFICATION</scope>
</reference>
<evidence type="ECO:0000313" key="3">
    <source>
        <dbReference type="Proteomes" id="UP000030765"/>
    </source>
</evidence>
<reference evidence="1 3" key="1">
    <citation type="journal article" date="2014" name="BMC Genomics">
        <title>Genome sequence of Anopheles sinensis provides insight into genetics basis of mosquito competence for malaria parasites.</title>
        <authorList>
            <person name="Zhou D."/>
            <person name="Zhang D."/>
            <person name="Ding G."/>
            <person name="Shi L."/>
            <person name="Hou Q."/>
            <person name="Ye Y."/>
            <person name="Xu Y."/>
            <person name="Zhou H."/>
            <person name="Xiong C."/>
            <person name="Li S."/>
            <person name="Yu J."/>
            <person name="Hong S."/>
            <person name="Yu X."/>
            <person name="Zou P."/>
            <person name="Chen C."/>
            <person name="Chang X."/>
            <person name="Wang W."/>
            <person name="Lv Y."/>
            <person name="Sun Y."/>
            <person name="Ma L."/>
            <person name="Shen B."/>
            <person name="Zhu C."/>
        </authorList>
    </citation>
    <scope>NUCLEOTIDE SEQUENCE [LARGE SCALE GENOMIC DNA]</scope>
</reference>
<dbReference type="EnsemblMetazoa" id="ASIC020212-RA">
    <property type="protein sequence ID" value="ASIC020212-PA"/>
    <property type="gene ID" value="ASIC020212"/>
</dbReference>
<dbReference type="Proteomes" id="UP000030765">
    <property type="component" value="Unassembled WGS sequence"/>
</dbReference>
<proteinExistence type="predicted"/>
<protein>
    <submittedName>
        <fullName evidence="1 2">DnaJ domain containing protein</fullName>
    </submittedName>
</protein>
<evidence type="ECO:0000313" key="2">
    <source>
        <dbReference type="EnsemblMetazoa" id="ASIC020212-PA"/>
    </source>
</evidence>
<gene>
    <name evidence="1" type="ORF">ZHAS_00020212</name>
</gene>
<name>A0A084WP87_ANOSI</name>
<keyword evidence="3" id="KW-1185">Reference proteome</keyword>
<dbReference type="AlphaFoldDB" id="A0A084WP87"/>
<organism evidence="1">
    <name type="scientific">Anopheles sinensis</name>
    <name type="common">Mosquito</name>
    <dbReference type="NCBI Taxonomy" id="74873"/>
    <lineage>
        <taxon>Eukaryota</taxon>
        <taxon>Metazoa</taxon>
        <taxon>Ecdysozoa</taxon>
        <taxon>Arthropoda</taxon>
        <taxon>Hexapoda</taxon>
        <taxon>Insecta</taxon>
        <taxon>Pterygota</taxon>
        <taxon>Neoptera</taxon>
        <taxon>Endopterygota</taxon>
        <taxon>Diptera</taxon>
        <taxon>Nematocera</taxon>
        <taxon>Culicoidea</taxon>
        <taxon>Culicidae</taxon>
        <taxon>Anophelinae</taxon>
        <taxon>Anopheles</taxon>
    </lineage>
</organism>
<dbReference type="EMBL" id="KE525366">
    <property type="protein sequence ID" value="KFB52031.1"/>
    <property type="molecule type" value="Genomic_DNA"/>
</dbReference>
<sequence length="155" mass="17837">MEILAPSKLVLLVLRRTFAKGQHRHHYHHRLHRITASITPPTSNRVCVIELEKVEQRSIGNYVCTLRCPIANGQLNVHQQRLRRESGKKPVAGTEPSEYGITVLCDARSTTSDRSVTLKRRRQPTVVVWERQVDHTVALPGRDYILWDAEHLCFD</sequence>
<evidence type="ECO:0000313" key="1">
    <source>
        <dbReference type="EMBL" id="KFB52031.1"/>
    </source>
</evidence>
<dbReference type="EMBL" id="ATLV01024978">
    <property type="status" value="NOT_ANNOTATED_CDS"/>
    <property type="molecule type" value="Genomic_DNA"/>
</dbReference>
<accession>A0A084WP87</accession>
<dbReference type="VEuPathDB" id="VectorBase:ASIC020212"/>